<dbReference type="Pfam" id="PF10238">
    <property type="entry name" value="Eapp_C"/>
    <property type="match status" value="1"/>
</dbReference>
<dbReference type="Proteomes" id="UP000274429">
    <property type="component" value="Unassembled WGS sequence"/>
</dbReference>
<reference evidence="1 2" key="2">
    <citation type="submission" date="2018-11" db="EMBL/GenBank/DDBJ databases">
        <authorList>
            <consortium name="Pathogen Informatics"/>
        </authorList>
    </citation>
    <scope>NUCLEOTIDE SEQUENCE [LARGE SCALE GENOMIC DNA]</scope>
</reference>
<proteinExistence type="predicted"/>
<dbReference type="InterPro" id="IPR019370">
    <property type="entry name" value="E2F-assoc_phosphoprotein"/>
</dbReference>
<dbReference type="OrthoDB" id="122464at2759"/>
<reference evidence="3" key="1">
    <citation type="submission" date="2017-02" db="UniProtKB">
        <authorList>
            <consortium name="WormBaseParasite"/>
        </authorList>
    </citation>
    <scope>IDENTIFICATION</scope>
</reference>
<dbReference type="PANTHER" id="PTHR15967:SF0">
    <property type="entry name" value="E2F-ASSOCIATED PHOSPHOPROTEIN"/>
    <property type="match status" value="1"/>
</dbReference>
<dbReference type="EMBL" id="UYWX01004449">
    <property type="protein sequence ID" value="VDM24958.1"/>
    <property type="molecule type" value="Genomic_DNA"/>
</dbReference>
<evidence type="ECO:0000313" key="1">
    <source>
        <dbReference type="EMBL" id="VDM24958.1"/>
    </source>
</evidence>
<dbReference type="STRING" id="6205.A0A0R3WUL9"/>
<evidence type="ECO:0000313" key="3">
    <source>
        <dbReference type="WBParaSite" id="TTAC_0000445901-mRNA-1"/>
    </source>
</evidence>
<dbReference type="PANTHER" id="PTHR15967">
    <property type="entry name" value="E2F-ASSOCIATED PHOSPHOPROTEIN"/>
    <property type="match status" value="1"/>
</dbReference>
<sequence>MFRCSYDGCSDDSSSGEYVFYFLIFRDSYPEVDTECADAFEKKMMLELQADVSSYSSQYRSPDKTGAGTEFLSPLLLSFVSVNIYADDKSSEKVDLFYDSDEDKINAEFTKHLQKVSQGGDLGDGKTDAILNCPGCMSLLCLNCQRHSKYKTQYRTMFTFNCKVAEDEVICPPLNDQNANAGEDSSDRSVYKRVLCEICDTPVGLLDSEGVYHLFGVLASHS</sequence>
<accession>A0A0R3WUL9</accession>
<dbReference type="AlphaFoldDB" id="A0A0R3WUL9"/>
<gene>
    <name evidence="1" type="ORF">TTAC_LOCUS4443</name>
</gene>
<name>A0A0R3WUL9_HYDTA</name>
<evidence type="ECO:0000313" key="2">
    <source>
        <dbReference type="Proteomes" id="UP000274429"/>
    </source>
</evidence>
<protein>
    <submittedName>
        <fullName evidence="3">E2F-associated phosphoprotein</fullName>
    </submittedName>
</protein>
<dbReference type="WBParaSite" id="TTAC_0000445901-mRNA-1">
    <property type="protein sequence ID" value="TTAC_0000445901-mRNA-1"/>
    <property type="gene ID" value="TTAC_0000445901"/>
</dbReference>
<keyword evidence="2" id="KW-1185">Reference proteome</keyword>
<organism evidence="3">
    <name type="scientific">Hydatigena taeniaeformis</name>
    <name type="common">Feline tapeworm</name>
    <name type="synonym">Taenia taeniaeformis</name>
    <dbReference type="NCBI Taxonomy" id="6205"/>
    <lineage>
        <taxon>Eukaryota</taxon>
        <taxon>Metazoa</taxon>
        <taxon>Spiralia</taxon>
        <taxon>Lophotrochozoa</taxon>
        <taxon>Platyhelminthes</taxon>
        <taxon>Cestoda</taxon>
        <taxon>Eucestoda</taxon>
        <taxon>Cyclophyllidea</taxon>
        <taxon>Taeniidae</taxon>
        <taxon>Hydatigera</taxon>
    </lineage>
</organism>
<dbReference type="GO" id="GO:0005634">
    <property type="term" value="C:nucleus"/>
    <property type="evidence" value="ECO:0007669"/>
    <property type="project" value="TreeGrafter"/>
</dbReference>